<protein>
    <recommendedName>
        <fullName evidence="4">Velvet domain-containing protein</fullName>
    </recommendedName>
</protein>
<accession>R7S7T7</accession>
<dbReference type="RefSeq" id="XP_008045195.1">
    <property type="nucleotide sequence ID" value="XM_008047004.1"/>
</dbReference>
<organism evidence="2 3">
    <name type="scientific">Trametes versicolor (strain FP-101664)</name>
    <name type="common">White-rot fungus</name>
    <name type="synonym">Coriolus versicolor</name>
    <dbReference type="NCBI Taxonomy" id="717944"/>
    <lineage>
        <taxon>Eukaryota</taxon>
        <taxon>Fungi</taxon>
        <taxon>Dikarya</taxon>
        <taxon>Basidiomycota</taxon>
        <taxon>Agaricomycotina</taxon>
        <taxon>Agaricomycetes</taxon>
        <taxon>Polyporales</taxon>
        <taxon>Polyporaceae</taxon>
        <taxon>Trametes</taxon>
    </lineage>
</organism>
<reference evidence="3" key="1">
    <citation type="journal article" date="2012" name="Science">
        <title>The Paleozoic origin of enzymatic lignin decomposition reconstructed from 31 fungal genomes.</title>
        <authorList>
            <person name="Floudas D."/>
            <person name="Binder M."/>
            <person name="Riley R."/>
            <person name="Barry K."/>
            <person name="Blanchette R.A."/>
            <person name="Henrissat B."/>
            <person name="Martinez A.T."/>
            <person name="Otillar R."/>
            <person name="Spatafora J.W."/>
            <person name="Yadav J.S."/>
            <person name="Aerts A."/>
            <person name="Benoit I."/>
            <person name="Boyd A."/>
            <person name="Carlson A."/>
            <person name="Copeland A."/>
            <person name="Coutinho P.M."/>
            <person name="de Vries R.P."/>
            <person name="Ferreira P."/>
            <person name="Findley K."/>
            <person name="Foster B."/>
            <person name="Gaskell J."/>
            <person name="Glotzer D."/>
            <person name="Gorecki P."/>
            <person name="Heitman J."/>
            <person name="Hesse C."/>
            <person name="Hori C."/>
            <person name="Igarashi K."/>
            <person name="Jurgens J.A."/>
            <person name="Kallen N."/>
            <person name="Kersten P."/>
            <person name="Kohler A."/>
            <person name="Kuees U."/>
            <person name="Kumar T.K.A."/>
            <person name="Kuo A."/>
            <person name="LaButti K."/>
            <person name="Larrondo L.F."/>
            <person name="Lindquist E."/>
            <person name="Ling A."/>
            <person name="Lombard V."/>
            <person name="Lucas S."/>
            <person name="Lundell T."/>
            <person name="Martin R."/>
            <person name="McLaughlin D.J."/>
            <person name="Morgenstern I."/>
            <person name="Morin E."/>
            <person name="Murat C."/>
            <person name="Nagy L.G."/>
            <person name="Nolan M."/>
            <person name="Ohm R.A."/>
            <person name="Patyshakuliyeva A."/>
            <person name="Rokas A."/>
            <person name="Ruiz-Duenas F.J."/>
            <person name="Sabat G."/>
            <person name="Salamov A."/>
            <person name="Samejima M."/>
            <person name="Schmutz J."/>
            <person name="Slot J.C."/>
            <person name="St John F."/>
            <person name="Stenlid J."/>
            <person name="Sun H."/>
            <person name="Sun S."/>
            <person name="Syed K."/>
            <person name="Tsang A."/>
            <person name="Wiebenga A."/>
            <person name="Young D."/>
            <person name="Pisabarro A."/>
            <person name="Eastwood D.C."/>
            <person name="Martin F."/>
            <person name="Cullen D."/>
            <person name="Grigoriev I.V."/>
            <person name="Hibbett D.S."/>
        </authorList>
    </citation>
    <scope>NUCLEOTIDE SEQUENCE [LARGE SCALE GENOMIC DNA]</scope>
    <source>
        <strain evidence="3">FP-101664</strain>
    </source>
</reference>
<gene>
    <name evidence="2" type="ORF">TRAVEDRAFT_54087</name>
</gene>
<feature type="chain" id="PRO_5004443859" description="Velvet domain-containing protein" evidence="1">
    <location>
        <begin position="19"/>
        <end position="139"/>
    </location>
</feature>
<dbReference type="EMBL" id="JH711797">
    <property type="protein sequence ID" value="EIW52113.1"/>
    <property type="molecule type" value="Genomic_DNA"/>
</dbReference>
<keyword evidence="1" id="KW-0732">Signal</keyword>
<evidence type="ECO:0000313" key="2">
    <source>
        <dbReference type="EMBL" id="EIW52113.1"/>
    </source>
</evidence>
<feature type="signal peptide" evidence="1">
    <location>
        <begin position="1"/>
        <end position="18"/>
    </location>
</feature>
<name>R7S7T7_TRAVS</name>
<sequence>MLPQVLIVVAEVVQAVSSAYPSSVFPHFPDKNLLPIGYQDEVSIHAIDTTRGPGGSVIPLCLLRPPQGGFYIEGIPSQPASLPPDEDSVFHSDPHAVLLVLDLSRPFRYRGQTDYIFCMGDRAAEGSAPVRDLQAGRCV</sequence>
<evidence type="ECO:0008006" key="4">
    <source>
        <dbReference type="Google" id="ProtNLM"/>
    </source>
</evidence>
<dbReference type="GeneID" id="19417311"/>
<proteinExistence type="predicted"/>
<evidence type="ECO:0000313" key="3">
    <source>
        <dbReference type="Proteomes" id="UP000054317"/>
    </source>
</evidence>
<dbReference type="Proteomes" id="UP000054317">
    <property type="component" value="Unassembled WGS sequence"/>
</dbReference>
<dbReference type="AlphaFoldDB" id="R7S7T7"/>
<keyword evidence="3" id="KW-1185">Reference proteome</keyword>
<evidence type="ECO:0000256" key="1">
    <source>
        <dbReference type="SAM" id="SignalP"/>
    </source>
</evidence>
<dbReference type="KEGG" id="tvs:TRAVEDRAFT_54087"/>